<dbReference type="EMBL" id="CP053435">
    <property type="protein sequence ID" value="QJW92021.1"/>
    <property type="molecule type" value="Genomic_DNA"/>
</dbReference>
<protein>
    <submittedName>
        <fullName evidence="1">Uncharacterized protein</fullName>
    </submittedName>
</protein>
<evidence type="ECO:0000313" key="2">
    <source>
        <dbReference type="Proteomes" id="UP000502756"/>
    </source>
</evidence>
<keyword evidence="2" id="KW-1185">Reference proteome</keyword>
<dbReference type="KEGG" id="stae:HNV11_22865"/>
<sequence>MRFVTVFSQLETCYAVGFDELPDAVDFLFWGYEEYELLPYGVYDVLTDEVTVYEHKGEVVARFDPEVITKTALSYLTNAGVRLKKA</sequence>
<organism evidence="1 2">
    <name type="scientific">Spirosoma taeanense</name>
    <dbReference type="NCBI Taxonomy" id="2735870"/>
    <lineage>
        <taxon>Bacteria</taxon>
        <taxon>Pseudomonadati</taxon>
        <taxon>Bacteroidota</taxon>
        <taxon>Cytophagia</taxon>
        <taxon>Cytophagales</taxon>
        <taxon>Cytophagaceae</taxon>
        <taxon>Spirosoma</taxon>
    </lineage>
</organism>
<dbReference type="AlphaFoldDB" id="A0A6M5YFI0"/>
<accession>A0A6M5YFI0</accession>
<reference evidence="1 2" key="1">
    <citation type="submission" date="2020-05" db="EMBL/GenBank/DDBJ databases">
        <title>Genome sequencing of Spirosoma sp. TS118.</title>
        <authorList>
            <person name="Lee J.-H."/>
            <person name="Jeong S."/>
            <person name="Zhao L."/>
            <person name="Jung J.-H."/>
            <person name="Kim M.-K."/>
            <person name="Lim S."/>
        </authorList>
    </citation>
    <scope>NUCLEOTIDE SEQUENCE [LARGE SCALE GENOMIC DNA]</scope>
    <source>
        <strain evidence="1 2">TS118</strain>
    </source>
</reference>
<name>A0A6M5YFI0_9BACT</name>
<dbReference type="RefSeq" id="WP_171741872.1">
    <property type="nucleotide sequence ID" value="NZ_CP053435.1"/>
</dbReference>
<proteinExistence type="predicted"/>
<gene>
    <name evidence="1" type="ORF">HNV11_22865</name>
</gene>
<dbReference type="Proteomes" id="UP000502756">
    <property type="component" value="Chromosome"/>
</dbReference>
<evidence type="ECO:0000313" key="1">
    <source>
        <dbReference type="EMBL" id="QJW92021.1"/>
    </source>
</evidence>